<sequence length="138" mass="15236">MRNVGNSSIFKRTTRFKSLLYEACGRIVNPIYGSAGLLWSGSWQLCQNAVEAILHGSPITQIALEKNNGSLLKAYDIRYITKDENSGGSSELHRVKARCQFKRSVGKGKRVESGSGPARRNLVLSSIITMTCRAMSRL</sequence>
<gene>
    <name evidence="1" type="ORF">L6452_15839</name>
</gene>
<accession>A0ACB9CPW9</accession>
<dbReference type="EMBL" id="CM042050">
    <property type="protein sequence ID" value="KAI3736300.1"/>
    <property type="molecule type" value="Genomic_DNA"/>
</dbReference>
<evidence type="ECO:0000313" key="1">
    <source>
        <dbReference type="EMBL" id="KAI3736300.1"/>
    </source>
</evidence>
<comment type="caution">
    <text evidence="1">The sequence shown here is derived from an EMBL/GenBank/DDBJ whole genome shotgun (WGS) entry which is preliminary data.</text>
</comment>
<reference evidence="2" key="1">
    <citation type="journal article" date="2022" name="Mol. Ecol. Resour.">
        <title>The genomes of chicory, endive, great burdock and yacon provide insights into Asteraceae palaeo-polyploidization history and plant inulin production.</title>
        <authorList>
            <person name="Fan W."/>
            <person name="Wang S."/>
            <person name="Wang H."/>
            <person name="Wang A."/>
            <person name="Jiang F."/>
            <person name="Liu H."/>
            <person name="Zhao H."/>
            <person name="Xu D."/>
            <person name="Zhang Y."/>
        </authorList>
    </citation>
    <scope>NUCLEOTIDE SEQUENCE [LARGE SCALE GENOMIC DNA]</scope>
    <source>
        <strain evidence="2">cv. Niubang</strain>
    </source>
</reference>
<dbReference type="Proteomes" id="UP001055879">
    <property type="component" value="Linkage Group LG04"/>
</dbReference>
<organism evidence="1 2">
    <name type="scientific">Arctium lappa</name>
    <name type="common">Greater burdock</name>
    <name type="synonym">Lappa major</name>
    <dbReference type="NCBI Taxonomy" id="4217"/>
    <lineage>
        <taxon>Eukaryota</taxon>
        <taxon>Viridiplantae</taxon>
        <taxon>Streptophyta</taxon>
        <taxon>Embryophyta</taxon>
        <taxon>Tracheophyta</taxon>
        <taxon>Spermatophyta</taxon>
        <taxon>Magnoliopsida</taxon>
        <taxon>eudicotyledons</taxon>
        <taxon>Gunneridae</taxon>
        <taxon>Pentapetalae</taxon>
        <taxon>asterids</taxon>
        <taxon>campanulids</taxon>
        <taxon>Asterales</taxon>
        <taxon>Asteraceae</taxon>
        <taxon>Carduoideae</taxon>
        <taxon>Cardueae</taxon>
        <taxon>Arctiinae</taxon>
        <taxon>Arctium</taxon>
    </lineage>
</organism>
<evidence type="ECO:0000313" key="2">
    <source>
        <dbReference type="Proteomes" id="UP001055879"/>
    </source>
</evidence>
<keyword evidence="2" id="KW-1185">Reference proteome</keyword>
<reference evidence="1 2" key="2">
    <citation type="journal article" date="2022" name="Mol. Ecol. Resour.">
        <title>The genomes of chicory, endive, great burdock and yacon provide insights into Asteraceae paleo-polyploidization history and plant inulin production.</title>
        <authorList>
            <person name="Fan W."/>
            <person name="Wang S."/>
            <person name="Wang H."/>
            <person name="Wang A."/>
            <person name="Jiang F."/>
            <person name="Liu H."/>
            <person name="Zhao H."/>
            <person name="Xu D."/>
            <person name="Zhang Y."/>
        </authorList>
    </citation>
    <scope>NUCLEOTIDE SEQUENCE [LARGE SCALE GENOMIC DNA]</scope>
    <source>
        <strain evidence="2">cv. Niubang</strain>
    </source>
</reference>
<proteinExistence type="predicted"/>
<name>A0ACB9CPW9_ARCLA</name>
<protein>
    <submittedName>
        <fullName evidence="1">Uncharacterized protein</fullName>
    </submittedName>
</protein>